<evidence type="ECO:0000313" key="8">
    <source>
        <dbReference type="Proteomes" id="UP001597215"/>
    </source>
</evidence>
<keyword evidence="8" id="KW-1185">Reference proteome</keyword>
<comment type="similarity">
    <text evidence="2 6">Belongs to the trans-sulfuration enzymes family.</text>
</comment>
<comment type="caution">
    <text evidence="7">The sequence shown here is derived from an EMBL/GenBank/DDBJ whole genome shotgun (WGS) entry which is preliminary data.</text>
</comment>
<dbReference type="InterPro" id="IPR015422">
    <property type="entry name" value="PyrdxlP-dep_Trfase_small"/>
</dbReference>
<accession>A0ABW4MIB2</accession>
<dbReference type="RefSeq" id="WP_381514491.1">
    <property type="nucleotide sequence ID" value="NZ_JBHUEL010000009.1"/>
</dbReference>
<comment type="catalytic activity">
    <reaction evidence="5">
        <text>L,L-cystathionine + H2O = L-homocysteine + pyruvate + NH4(+)</text>
        <dbReference type="Rhea" id="RHEA:13965"/>
        <dbReference type="ChEBI" id="CHEBI:15361"/>
        <dbReference type="ChEBI" id="CHEBI:15377"/>
        <dbReference type="ChEBI" id="CHEBI:28938"/>
        <dbReference type="ChEBI" id="CHEBI:58161"/>
        <dbReference type="ChEBI" id="CHEBI:58199"/>
    </reaction>
</comment>
<protein>
    <submittedName>
        <fullName evidence="7">Trans-sulfuration enzyme family protein</fullName>
    </submittedName>
</protein>
<evidence type="ECO:0000313" key="7">
    <source>
        <dbReference type="EMBL" id="MFD1767272.1"/>
    </source>
</evidence>
<dbReference type="PIRSF" id="PIRSF001434">
    <property type="entry name" value="CGS"/>
    <property type="match status" value="1"/>
</dbReference>
<dbReference type="SUPFAM" id="SSF53383">
    <property type="entry name" value="PLP-dependent transferases"/>
    <property type="match status" value="1"/>
</dbReference>
<dbReference type="InterPro" id="IPR006233">
    <property type="entry name" value="Cys_b_lyase_bac"/>
</dbReference>
<comment type="cofactor">
    <cofactor evidence="1 6">
        <name>pyridoxal 5'-phosphate</name>
        <dbReference type="ChEBI" id="CHEBI:597326"/>
    </cofactor>
</comment>
<dbReference type="PANTHER" id="PTHR43500:SF1">
    <property type="entry name" value="CYSTATHIONINE BETA-LYASE-RELATED"/>
    <property type="match status" value="1"/>
</dbReference>
<dbReference type="Proteomes" id="UP001597215">
    <property type="component" value="Unassembled WGS sequence"/>
</dbReference>
<dbReference type="PANTHER" id="PTHR43500">
    <property type="entry name" value="CYSTATHIONINE BETA-LYASE-RELATED"/>
    <property type="match status" value="1"/>
</dbReference>
<gene>
    <name evidence="7" type="ORF">ACFSAG_10505</name>
</gene>
<dbReference type="Gene3D" id="3.40.640.10">
    <property type="entry name" value="Type I PLP-dependent aspartate aminotransferase-like (Major domain)"/>
    <property type="match status" value="1"/>
</dbReference>
<proteinExistence type="inferred from homology"/>
<evidence type="ECO:0000256" key="3">
    <source>
        <dbReference type="ARBA" id="ARBA00022898"/>
    </source>
</evidence>
<reference evidence="8" key="1">
    <citation type="journal article" date="2019" name="Int. J. Syst. Evol. Microbiol.">
        <title>The Global Catalogue of Microorganisms (GCM) 10K type strain sequencing project: providing services to taxonomists for standard genome sequencing and annotation.</title>
        <authorList>
            <consortium name="The Broad Institute Genomics Platform"/>
            <consortium name="The Broad Institute Genome Sequencing Center for Infectious Disease"/>
            <person name="Wu L."/>
            <person name="Ma J."/>
        </authorList>
    </citation>
    <scope>NUCLEOTIDE SEQUENCE [LARGE SCALE GENOMIC DNA]</scope>
    <source>
        <strain evidence="8">CGMCC 1.12449</strain>
    </source>
</reference>
<keyword evidence="3 6" id="KW-0663">Pyridoxal phosphate</keyword>
<dbReference type="InterPro" id="IPR000277">
    <property type="entry name" value="Cys/Met-Metab_PyrdxlP-dep_enz"/>
</dbReference>
<evidence type="ECO:0000256" key="5">
    <source>
        <dbReference type="ARBA" id="ARBA00047517"/>
    </source>
</evidence>
<evidence type="ECO:0000256" key="4">
    <source>
        <dbReference type="ARBA" id="ARBA00023239"/>
    </source>
</evidence>
<dbReference type="Pfam" id="PF01053">
    <property type="entry name" value="Cys_Met_Meta_PP"/>
    <property type="match status" value="1"/>
</dbReference>
<keyword evidence="4" id="KW-0456">Lyase</keyword>
<dbReference type="EMBL" id="JBHUEL010000009">
    <property type="protein sequence ID" value="MFD1767272.1"/>
    <property type="molecule type" value="Genomic_DNA"/>
</dbReference>
<name>A0ABW4MIB2_9SPHN</name>
<dbReference type="InterPro" id="IPR015421">
    <property type="entry name" value="PyrdxlP-dep_Trfase_major"/>
</dbReference>
<evidence type="ECO:0000256" key="2">
    <source>
        <dbReference type="ARBA" id="ARBA00009077"/>
    </source>
</evidence>
<evidence type="ECO:0000256" key="1">
    <source>
        <dbReference type="ARBA" id="ARBA00001933"/>
    </source>
</evidence>
<dbReference type="InterPro" id="IPR015424">
    <property type="entry name" value="PyrdxlP-dep_Trfase"/>
</dbReference>
<evidence type="ECO:0000256" key="6">
    <source>
        <dbReference type="RuleBase" id="RU362118"/>
    </source>
</evidence>
<organism evidence="7 8">
    <name type="scientific">Sphingorhabdus buctiana</name>
    <dbReference type="NCBI Taxonomy" id="1508805"/>
    <lineage>
        <taxon>Bacteria</taxon>
        <taxon>Pseudomonadati</taxon>
        <taxon>Pseudomonadota</taxon>
        <taxon>Alphaproteobacteria</taxon>
        <taxon>Sphingomonadales</taxon>
        <taxon>Sphingomonadaceae</taxon>
        <taxon>Sphingorhabdus</taxon>
    </lineage>
</organism>
<sequence>MHDETKCLKVPAANGAFASLSVPVHRASTIVFDSVDAYQNRRSAMYDGYSYGLYGTPTTRTLEQAIAALEGASRALVVPSGFAAIALTTLTFCAPGQRVLFPDNAYDTVRPFADRFLGRLGIKPVFYDPSLGSRIADLLDSSVQLVWVESPGSMTLEVQDVPAITAACQARGILTAADNTYATPLRCKPLSLGVDLSICAASKYVSGHSDVVMGSVAVNNEDIFRQLKDHSRFLGQGVSADEASLVLRGMETMAVRLDRCEQSALQLLPMLQASNAVREIRHPALPENPGHQFWKRDFTGSTGLITLFLEPWTRPLLAKAIEAMDQFAIGASWGGTKSVVAVLDQPPLRTATPAPHHGPVVRLSIGMEHPEDLRASLEKCLSILAAATPDGIANDKDLGRAQP</sequence>
<dbReference type="Gene3D" id="3.90.1150.10">
    <property type="entry name" value="Aspartate Aminotransferase, domain 1"/>
    <property type="match status" value="1"/>
</dbReference>